<dbReference type="PANTHER" id="PTHR43377:SF2">
    <property type="entry name" value="BINDING ROSSMANN FOLD OXIDOREDUCTASE, PUTATIVE (AFU_ORTHOLOGUE AFUA_4G00560)-RELATED"/>
    <property type="match status" value="1"/>
</dbReference>
<organism evidence="3 4">
    <name type="scientific">Nocardia kruczakiae</name>
    <dbReference type="NCBI Taxonomy" id="261477"/>
    <lineage>
        <taxon>Bacteria</taxon>
        <taxon>Bacillati</taxon>
        <taxon>Actinomycetota</taxon>
        <taxon>Actinomycetes</taxon>
        <taxon>Mycobacteriales</taxon>
        <taxon>Nocardiaceae</taxon>
        <taxon>Nocardia</taxon>
    </lineage>
</organism>
<dbReference type="InterPro" id="IPR055170">
    <property type="entry name" value="GFO_IDH_MocA-like_dom"/>
</dbReference>
<comment type="caution">
    <text evidence="3">The sequence shown here is derived from an EMBL/GenBank/DDBJ whole genome shotgun (WGS) entry which is preliminary data.</text>
</comment>
<sequence>MNIGVLLVGAGKRGLGTYYPAMAATHDMAVVAIVEERHRAWSLQRSALDVPVFEDLADAVRVVRPDLAVVATPHDTHMPIGIALLRAGVPTLIEKPLVIKATDLALLRRAATDFETPLAPLLSMRNTEFGVAIVDAFGAQHGPAEFVIDVKVPFDPGVHGWRTDRSRSGGGVLIDLGYHYLDLINVCLGTPTIAHALLDSRCAGSRACEREARVLLEYASAGIRVQLLLGAWSKRKSRRRLLVRDGADADTGRWSSVPVVPERASAHAVSDPVLVQIRDLVEAGFLKGQGNWRAALHEQESVLALIESLYRHSDSASEVPCYDR</sequence>
<dbReference type="RefSeq" id="WP_310402378.1">
    <property type="nucleotide sequence ID" value="NZ_JAVDWW010000004.1"/>
</dbReference>
<dbReference type="EMBL" id="JAVDWW010000004">
    <property type="protein sequence ID" value="MDR7169361.1"/>
    <property type="molecule type" value="Genomic_DNA"/>
</dbReference>
<proteinExistence type="predicted"/>
<dbReference type="InterPro" id="IPR000683">
    <property type="entry name" value="Gfo/Idh/MocA-like_OxRdtase_N"/>
</dbReference>
<dbReference type="Proteomes" id="UP001251217">
    <property type="component" value="Unassembled WGS sequence"/>
</dbReference>
<dbReference type="SUPFAM" id="SSF51735">
    <property type="entry name" value="NAD(P)-binding Rossmann-fold domains"/>
    <property type="match status" value="1"/>
</dbReference>
<keyword evidence="4" id="KW-1185">Reference proteome</keyword>
<dbReference type="InterPro" id="IPR051450">
    <property type="entry name" value="Gfo/Idh/MocA_Oxidoreductases"/>
</dbReference>
<reference evidence="3 4" key="1">
    <citation type="submission" date="2023-07" db="EMBL/GenBank/DDBJ databases">
        <title>Sorghum-associated microbial communities from plants grown in Nebraska, USA.</title>
        <authorList>
            <person name="Schachtman D."/>
        </authorList>
    </citation>
    <scope>NUCLEOTIDE SEQUENCE [LARGE SCALE GENOMIC DNA]</scope>
    <source>
        <strain evidence="3 4">4272</strain>
    </source>
</reference>
<feature type="domain" description="Gfo/Idh/MocA-like oxidoreductase N-terminal" evidence="1">
    <location>
        <begin position="4"/>
        <end position="110"/>
    </location>
</feature>
<evidence type="ECO:0000259" key="1">
    <source>
        <dbReference type="Pfam" id="PF01408"/>
    </source>
</evidence>
<dbReference type="Gene3D" id="3.30.360.10">
    <property type="entry name" value="Dihydrodipicolinate Reductase, domain 2"/>
    <property type="match status" value="1"/>
</dbReference>
<name>A0ABU1XH38_9NOCA</name>
<gene>
    <name evidence="3" type="ORF">J2W56_003102</name>
</gene>
<dbReference type="Gene3D" id="3.40.50.720">
    <property type="entry name" value="NAD(P)-binding Rossmann-like Domain"/>
    <property type="match status" value="1"/>
</dbReference>
<dbReference type="InterPro" id="IPR036291">
    <property type="entry name" value="NAD(P)-bd_dom_sf"/>
</dbReference>
<protein>
    <submittedName>
        <fullName evidence="3">Dehydrogenase</fullName>
    </submittedName>
</protein>
<accession>A0ABU1XH38</accession>
<feature type="domain" description="GFO/IDH/MocA-like oxidoreductase" evidence="2">
    <location>
        <begin position="154"/>
        <end position="241"/>
    </location>
</feature>
<dbReference type="SUPFAM" id="SSF55347">
    <property type="entry name" value="Glyceraldehyde-3-phosphate dehydrogenase-like, C-terminal domain"/>
    <property type="match status" value="1"/>
</dbReference>
<dbReference type="Pfam" id="PF01408">
    <property type="entry name" value="GFO_IDH_MocA"/>
    <property type="match status" value="1"/>
</dbReference>
<evidence type="ECO:0000313" key="4">
    <source>
        <dbReference type="Proteomes" id="UP001251217"/>
    </source>
</evidence>
<evidence type="ECO:0000259" key="2">
    <source>
        <dbReference type="Pfam" id="PF22725"/>
    </source>
</evidence>
<dbReference type="Pfam" id="PF22725">
    <property type="entry name" value="GFO_IDH_MocA_C3"/>
    <property type="match status" value="1"/>
</dbReference>
<dbReference type="PANTHER" id="PTHR43377">
    <property type="entry name" value="BILIVERDIN REDUCTASE A"/>
    <property type="match status" value="1"/>
</dbReference>
<evidence type="ECO:0000313" key="3">
    <source>
        <dbReference type="EMBL" id="MDR7169361.1"/>
    </source>
</evidence>